<evidence type="ECO:0000313" key="2">
    <source>
        <dbReference type="Proteomes" id="UP000242351"/>
    </source>
</evidence>
<reference evidence="1 2" key="2">
    <citation type="submission" date="2017-12" db="EMBL/GenBank/DDBJ databases">
        <title>Revising the taxonomy of the Acinetobacter lwoffii group: the description of Acinetobacter pseudolwoffii sp. nov. and emended description of Acinetobacter lwoffii.</title>
        <authorList>
            <person name="Nemec A."/>
        </authorList>
    </citation>
    <scope>NUCLEOTIDE SEQUENCE [LARGE SCALE GENOMIC DNA]</scope>
    <source>
        <strain evidence="1 2">ANC 5347</strain>
    </source>
</reference>
<accession>A0A2H9UQR3</accession>
<sequence>MKAVQNRKEWRHNTVMQLIETSKLDAEAAIGEAKKLEKYVFQNDFIVEIDSEEQKQALENLIKSLERD</sequence>
<dbReference type="AlphaFoldDB" id="A0A2H9UQR3"/>
<dbReference type="Proteomes" id="UP000242351">
    <property type="component" value="Unassembled WGS sequence"/>
</dbReference>
<name>A0A2H9UQR3_9GAMM</name>
<organism evidence="1 2">
    <name type="scientific">Acinetobacter pseudolwoffii</name>
    <dbReference type="NCBI Taxonomy" id="2053287"/>
    <lineage>
        <taxon>Bacteria</taxon>
        <taxon>Pseudomonadati</taxon>
        <taxon>Pseudomonadota</taxon>
        <taxon>Gammaproteobacteria</taxon>
        <taxon>Moraxellales</taxon>
        <taxon>Moraxellaceae</taxon>
        <taxon>Acinetobacter</taxon>
    </lineage>
</organism>
<evidence type="ECO:0000313" key="1">
    <source>
        <dbReference type="EMBL" id="PJI34037.1"/>
    </source>
</evidence>
<dbReference type="RefSeq" id="WP_086044598.1">
    <property type="nucleotide sequence ID" value="NZ_PGOZ01000001.1"/>
</dbReference>
<gene>
    <name evidence="1" type="ORF">CU320_01505</name>
</gene>
<dbReference type="EMBL" id="PGOZ01000001">
    <property type="protein sequence ID" value="PJI34037.1"/>
    <property type="molecule type" value="Genomic_DNA"/>
</dbReference>
<reference evidence="1 2" key="1">
    <citation type="submission" date="2017-11" db="EMBL/GenBank/DDBJ databases">
        <authorList>
            <person name="Han C.G."/>
        </authorList>
    </citation>
    <scope>NUCLEOTIDE SEQUENCE [LARGE SCALE GENOMIC DNA]</scope>
    <source>
        <strain evidence="1 2">ANC 5347</strain>
    </source>
</reference>
<comment type="caution">
    <text evidence="1">The sequence shown here is derived from an EMBL/GenBank/DDBJ whole genome shotgun (WGS) entry which is preliminary data.</text>
</comment>
<proteinExistence type="predicted"/>
<protein>
    <submittedName>
        <fullName evidence="1">Uncharacterized protein</fullName>
    </submittedName>
</protein>